<feature type="transmembrane region" description="Helical" evidence="8">
    <location>
        <begin position="6"/>
        <end position="25"/>
    </location>
</feature>
<feature type="transmembrane region" description="Helical" evidence="8">
    <location>
        <begin position="230"/>
        <end position="248"/>
    </location>
</feature>
<evidence type="ECO:0000256" key="8">
    <source>
        <dbReference type="SAM" id="Phobius"/>
    </source>
</evidence>
<dbReference type="Proteomes" id="UP001206128">
    <property type="component" value="Unassembled WGS sequence"/>
</dbReference>
<evidence type="ECO:0000256" key="6">
    <source>
        <dbReference type="ARBA" id="ARBA00022989"/>
    </source>
</evidence>
<dbReference type="RefSeq" id="WP_253775737.1">
    <property type="nucleotide sequence ID" value="NZ_JAMTCK010000012.1"/>
</dbReference>
<feature type="transmembrane region" description="Helical" evidence="8">
    <location>
        <begin position="57"/>
        <end position="78"/>
    </location>
</feature>
<feature type="transmembrane region" description="Helical" evidence="8">
    <location>
        <begin position="282"/>
        <end position="302"/>
    </location>
</feature>
<dbReference type="GO" id="GO:0046685">
    <property type="term" value="P:response to arsenic-containing substance"/>
    <property type="evidence" value="ECO:0007669"/>
    <property type="project" value="UniProtKB-KW"/>
</dbReference>
<feature type="transmembrane region" description="Helical" evidence="8">
    <location>
        <begin position="99"/>
        <end position="119"/>
    </location>
</feature>
<comment type="similarity">
    <text evidence="2">Belongs to the ArsB family.</text>
</comment>
<dbReference type="GO" id="GO:0015105">
    <property type="term" value="F:arsenite transmembrane transporter activity"/>
    <property type="evidence" value="ECO:0007669"/>
    <property type="project" value="InterPro"/>
</dbReference>
<dbReference type="InterPro" id="IPR000802">
    <property type="entry name" value="Arsenical_pump_ArsB"/>
</dbReference>
<comment type="subcellular location">
    <subcellularLocation>
        <location evidence="1">Cell membrane</location>
        <topology evidence="1">Multi-pass membrane protein</topology>
    </subcellularLocation>
</comment>
<dbReference type="PRINTS" id="PR00758">
    <property type="entry name" value="ARSENICPUMP"/>
</dbReference>
<feature type="transmembrane region" description="Helical" evidence="8">
    <location>
        <begin position="322"/>
        <end position="350"/>
    </location>
</feature>
<accession>A0AAE3GH53</accession>
<keyword evidence="7 8" id="KW-0472">Membrane</keyword>
<dbReference type="AlphaFoldDB" id="A0AAE3GH53"/>
<evidence type="ECO:0000256" key="2">
    <source>
        <dbReference type="ARBA" id="ARBA00006433"/>
    </source>
</evidence>
<feature type="transmembrane region" description="Helical" evidence="8">
    <location>
        <begin position="254"/>
        <end position="270"/>
    </location>
</feature>
<evidence type="ECO:0000313" key="10">
    <source>
        <dbReference type="Proteomes" id="UP001206128"/>
    </source>
</evidence>
<proteinExistence type="inferred from homology"/>
<sequence length="428" mass="43322">MGWTGGLDAAVSAGLLVAVLVFATLRPRGLPEAVAALPAAGLTLLLGLVPLDRAGQVVGVLLPTVAFLAAILVLAHLADAEGVFHWLGSRLATASRGSARRLLVLTFAAAAGTTAVLSLDATVVLLTPTVLTTVRSLRLPAAPHLYACTHLANSASTLLPVSNLTNLLAFAATGLSFAGFTALMALPWLVTIVVELLVFLTVFSRQLPRRPDTASAHPAGPPGPAPATPVFALTVLALVLVGFGLSSLVRVEPAWVAAAGALVLAIRAVGRREVGVGTVVRQAAPLFCLFVLALAVVVEAVTSSGLGDLLAGLLPTTPSLGGLLGAAALAALLANLVNNLPAVLVLLAVLGDHPHPGIVLAVLLGVNIGPNATYLGSLATLLWRRVLTARAVTPNPRQFLELGAATVPACLVAAVLALWFALSLAGLA</sequence>
<gene>
    <name evidence="9" type="ORF">LX83_005040</name>
</gene>
<protein>
    <submittedName>
        <fullName evidence="9">Arsenical pump membrane protein</fullName>
    </submittedName>
</protein>
<evidence type="ECO:0000256" key="1">
    <source>
        <dbReference type="ARBA" id="ARBA00004651"/>
    </source>
</evidence>
<feature type="transmembrane region" description="Helical" evidence="8">
    <location>
        <begin position="167"/>
        <end position="200"/>
    </location>
</feature>
<keyword evidence="6 8" id="KW-1133">Transmembrane helix</keyword>
<dbReference type="PANTHER" id="PTHR43302:SF5">
    <property type="entry name" value="TRANSPORTER ARSB-RELATED"/>
    <property type="match status" value="1"/>
</dbReference>
<comment type="caution">
    <text evidence="9">The sequence shown here is derived from an EMBL/GenBank/DDBJ whole genome shotgun (WGS) entry which is preliminary data.</text>
</comment>
<dbReference type="GO" id="GO:0005886">
    <property type="term" value="C:plasma membrane"/>
    <property type="evidence" value="ECO:0007669"/>
    <property type="project" value="UniProtKB-SubCell"/>
</dbReference>
<dbReference type="Pfam" id="PF02040">
    <property type="entry name" value="ArsB"/>
    <property type="match status" value="1"/>
</dbReference>
<evidence type="ECO:0000256" key="5">
    <source>
        <dbReference type="ARBA" id="ARBA00022849"/>
    </source>
</evidence>
<evidence type="ECO:0000256" key="4">
    <source>
        <dbReference type="ARBA" id="ARBA00022692"/>
    </source>
</evidence>
<feature type="transmembrane region" description="Helical" evidence="8">
    <location>
        <begin position="32"/>
        <end position="51"/>
    </location>
</feature>
<reference evidence="9" key="1">
    <citation type="submission" date="2022-06" db="EMBL/GenBank/DDBJ databases">
        <title>Genomic Encyclopedia of Archaeal and Bacterial Type Strains, Phase II (KMG-II): from individual species to whole genera.</title>
        <authorList>
            <person name="Goeker M."/>
        </authorList>
    </citation>
    <scope>NUCLEOTIDE SEQUENCE</scope>
    <source>
        <strain evidence="9">DSM 43935</strain>
    </source>
</reference>
<feature type="transmembrane region" description="Helical" evidence="8">
    <location>
        <begin position="357"/>
        <end position="383"/>
    </location>
</feature>
<keyword evidence="5" id="KW-0059">Arsenical resistance</keyword>
<feature type="transmembrane region" description="Helical" evidence="8">
    <location>
        <begin position="403"/>
        <end position="427"/>
    </location>
</feature>
<dbReference type="PANTHER" id="PTHR43302">
    <property type="entry name" value="TRANSPORTER ARSB-RELATED"/>
    <property type="match status" value="1"/>
</dbReference>
<keyword evidence="3" id="KW-1003">Cell membrane</keyword>
<dbReference type="EMBL" id="JAMTCK010000012">
    <property type="protein sequence ID" value="MCP2168166.1"/>
    <property type="molecule type" value="Genomic_DNA"/>
</dbReference>
<name>A0AAE3GH53_9PSEU</name>
<evidence type="ECO:0000256" key="3">
    <source>
        <dbReference type="ARBA" id="ARBA00022475"/>
    </source>
</evidence>
<keyword evidence="10" id="KW-1185">Reference proteome</keyword>
<evidence type="ECO:0000256" key="7">
    <source>
        <dbReference type="ARBA" id="ARBA00023136"/>
    </source>
</evidence>
<evidence type="ECO:0000313" key="9">
    <source>
        <dbReference type="EMBL" id="MCP2168166.1"/>
    </source>
</evidence>
<keyword evidence="4 8" id="KW-0812">Transmembrane</keyword>
<organism evidence="9 10">
    <name type="scientific">Goodfellowiella coeruleoviolacea</name>
    <dbReference type="NCBI Taxonomy" id="334858"/>
    <lineage>
        <taxon>Bacteria</taxon>
        <taxon>Bacillati</taxon>
        <taxon>Actinomycetota</taxon>
        <taxon>Actinomycetes</taxon>
        <taxon>Pseudonocardiales</taxon>
        <taxon>Pseudonocardiaceae</taxon>
        <taxon>Goodfellowiella</taxon>
    </lineage>
</organism>